<evidence type="ECO:0000313" key="3">
    <source>
        <dbReference type="Proteomes" id="UP000054937"/>
    </source>
</evidence>
<comment type="caution">
    <text evidence="2">The sequence shown here is derived from an EMBL/GenBank/DDBJ whole genome shotgun (WGS) entry which is preliminary data.</text>
</comment>
<feature type="region of interest" description="Disordered" evidence="1">
    <location>
        <begin position="1"/>
        <end position="22"/>
    </location>
</feature>
<feature type="compositionally biased region" description="Basic and acidic residues" evidence="1">
    <location>
        <begin position="1"/>
        <end position="15"/>
    </location>
</feature>
<protein>
    <submittedName>
        <fullName evidence="2">Uncharacterized protein</fullName>
    </submittedName>
</protein>
<gene>
    <name evidence="2" type="ORF">PPERSA_06823</name>
</gene>
<dbReference type="InParanoid" id="A0A0V0QTF7"/>
<evidence type="ECO:0000313" key="2">
    <source>
        <dbReference type="EMBL" id="KRX05189.1"/>
    </source>
</evidence>
<dbReference type="AlphaFoldDB" id="A0A0V0QTF7"/>
<organism evidence="2 3">
    <name type="scientific">Pseudocohnilembus persalinus</name>
    <name type="common">Ciliate</name>
    <dbReference type="NCBI Taxonomy" id="266149"/>
    <lineage>
        <taxon>Eukaryota</taxon>
        <taxon>Sar</taxon>
        <taxon>Alveolata</taxon>
        <taxon>Ciliophora</taxon>
        <taxon>Intramacronucleata</taxon>
        <taxon>Oligohymenophorea</taxon>
        <taxon>Scuticociliatia</taxon>
        <taxon>Philasterida</taxon>
        <taxon>Pseudocohnilembidae</taxon>
        <taxon>Pseudocohnilembus</taxon>
    </lineage>
</organism>
<keyword evidence="3" id="KW-1185">Reference proteome</keyword>
<dbReference type="EMBL" id="LDAU01000110">
    <property type="protein sequence ID" value="KRX05189.1"/>
    <property type="molecule type" value="Genomic_DNA"/>
</dbReference>
<proteinExistence type="predicted"/>
<accession>A0A0V0QTF7</accession>
<dbReference type="Proteomes" id="UP000054937">
    <property type="component" value="Unassembled WGS sequence"/>
</dbReference>
<dbReference type="OrthoDB" id="438722at2759"/>
<sequence>MEERKLNRNPDDRPIKGNQTGKYNMDFIDWQNEYSNIYSNYDPNNQDDDCPIYGMDKQTFVRLMAEEFEQGEYGEDEFFEPGGDDDKLPDNYLQNIKQMKIGQTIKQCSVCVKNFEKAIQN</sequence>
<evidence type="ECO:0000256" key="1">
    <source>
        <dbReference type="SAM" id="MobiDB-lite"/>
    </source>
</evidence>
<dbReference type="OMA" id="IDWNNEW"/>
<reference evidence="2 3" key="1">
    <citation type="journal article" date="2015" name="Sci. Rep.">
        <title>Genome of the facultative scuticociliatosis pathogen Pseudocohnilembus persalinus provides insight into its virulence through horizontal gene transfer.</title>
        <authorList>
            <person name="Xiong J."/>
            <person name="Wang G."/>
            <person name="Cheng J."/>
            <person name="Tian M."/>
            <person name="Pan X."/>
            <person name="Warren A."/>
            <person name="Jiang C."/>
            <person name="Yuan D."/>
            <person name="Miao W."/>
        </authorList>
    </citation>
    <scope>NUCLEOTIDE SEQUENCE [LARGE SCALE GENOMIC DNA]</scope>
    <source>
        <strain evidence="2">36N120E</strain>
    </source>
</reference>
<name>A0A0V0QTF7_PSEPJ</name>